<proteinExistence type="predicted"/>
<keyword evidence="2" id="KW-1185">Reference proteome</keyword>
<organism evidence="1 2">
    <name type="scientific">Cichorium intybus</name>
    <name type="common">Chicory</name>
    <dbReference type="NCBI Taxonomy" id="13427"/>
    <lineage>
        <taxon>Eukaryota</taxon>
        <taxon>Viridiplantae</taxon>
        <taxon>Streptophyta</taxon>
        <taxon>Embryophyta</taxon>
        <taxon>Tracheophyta</taxon>
        <taxon>Spermatophyta</taxon>
        <taxon>Magnoliopsida</taxon>
        <taxon>eudicotyledons</taxon>
        <taxon>Gunneridae</taxon>
        <taxon>Pentapetalae</taxon>
        <taxon>asterids</taxon>
        <taxon>campanulids</taxon>
        <taxon>Asterales</taxon>
        <taxon>Asteraceae</taxon>
        <taxon>Cichorioideae</taxon>
        <taxon>Cichorieae</taxon>
        <taxon>Cichoriinae</taxon>
        <taxon>Cichorium</taxon>
    </lineage>
</organism>
<evidence type="ECO:0000313" key="2">
    <source>
        <dbReference type="Proteomes" id="UP001055811"/>
    </source>
</evidence>
<protein>
    <submittedName>
        <fullName evidence="1">Uncharacterized protein</fullName>
    </submittedName>
</protein>
<dbReference type="EMBL" id="CM042011">
    <property type="protein sequence ID" value="KAI3764991.1"/>
    <property type="molecule type" value="Genomic_DNA"/>
</dbReference>
<reference evidence="2" key="1">
    <citation type="journal article" date="2022" name="Mol. Ecol. Resour.">
        <title>The genomes of chicory, endive, great burdock and yacon provide insights into Asteraceae palaeo-polyploidization history and plant inulin production.</title>
        <authorList>
            <person name="Fan W."/>
            <person name="Wang S."/>
            <person name="Wang H."/>
            <person name="Wang A."/>
            <person name="Jiang F."/>
            <person name="Liu H."/>
            <person name="Zhao H."/>
            <person name="Xu D."/>
            <person name="Zhang Y."/>
        </authorList>
    </citation>
    <scope>NUCLEOTIDE SEQUENCE [LARGE SCALE GENOMIC DNA]</scope>
    <source>
        <strain evidence="2">cv. Punajuju</strain>
    </source>
</reference>
<comment type="caution">
    <text evidence="1">The sequence shown here is derived from an EMBL/GenBank/DDBJ whole genome shotgun (WGS) entry which is preliminary data.</text>
</comment>
<sequence>MSQKESGRRSQQHVAPPSFPPPSCPRCCSDNTKFCYYNNYTVSQPRYHCKDCRRYWTHGGAIRNIPAGGTSRKRGRICNASSSSQVWRPPTSGVHLLQQSTWGCLGAPDNPAGGIGSPSIGRGTFRPPITETMISFNGGGHSNQTLFRFSPRGELGGVNTALGAVSVEFGGGAAPPPVRSNPLLSHFSSLDGFRDFGFPILQGPQQHPLPPSVLTTGQNMALNSSGTTLFNANNFLSIGRDPAAAADVVVVNEWSELNDIDYEDPLQSYKPPSP</sequence>
<gene>
    <name evidence="1" type="ORF">L2E82_15010</name>
</gene>
<evidence type="ECO:0000313" key="1">
    <source>
        <dbReference type="EMBL" id="KAI3764991.1"/>
    </source>
</evidence>
<name>A0ACB9F1Z5_CICIN</name>
<dbReference type="Proteomes" id="UP001055811">
    <property type="component" value="Linkage Group LG03"/>
</dbReference>
<accession>A0ACB9F1Z5</accession>
<reference evidence="1 2" key="2">
    <citation type="journal article" date="2022" name="Mol. Ecol. Resour.">
        <title>The genomes of chicory, endive, great burdock and yacon provide insights into Asteraceae paleo-polyploidization history and plant inulin production.</title>
        <authorList>
            <person name="Fan W."/>
            <person name="Wang S."/>
            <person name="Wang H."/>
            <person name="Wang A."/>
            <person name="Jiang F."/>
            <person name="Liu H."/>
            <person name="Zhao H."/>
            <person name="Xu D."/>
            <person name="Zhang Y."/>
        </authorList>
    </citation>
    <scope>NUCLEOTIDE SEQUENCE [LARGE SCALE GENOMIC DNA]</scope>
    <source>
        <strain evidence="2">cv. Punajuju</strain>
        <tissue evidence="1">Leaves</tissue>
    </source>
</reference>